<gene>
    <name evidence="1" type="ORF">CC2_060</name>
</gene>
<reference evidence="1 2" key="1">
    <citation type="journal article" date="2012" name="J. Virol.">
        <title>Complete Genome Sequence of Aeromonas hydrophila Phage CC2.</title>
        <authorList>
            <person name="Shen C.J."/>
            <person name="Liu Y.J."/>
            <person name="Lu C.P."/>
        </authorList>
    </citation>
    <scope>NUCLEOTIDE SEQUENCE [LARGE SCALE GENOMIC DNA]</scope>
</reference>
<evidence type="ECO:0000313" key="1">
    <source>
        <dbReference type="EMBL" id="AFN39327.1"/>
    </source>
</evidence>
<name>I6X7F6_9CAUD</name>
<dbReference type="Proteomes" id="UP000009016">
    <property type="component" value="Segment"/>
</dbReference>
<protein>
    <submittedName>
        <fullName evidence="1">Uncharacterized protein</fullName>
    </submittedName>
</protein>
<dbReference type="EMBL" id="JX123262">
    <property type="protein sequence ID" value="AFN39327.1"/>
    <property type="molecule type" value="Genomic_DNA"/>
</dbReference>
<dbReference type="GeneID" id="14016353"/>
<organism evidence="1 2">
    <name type="scientific">Aeromonas phage CC2</name>
    <dbReference type="NCBI Taxonomy" id="1204516"/>
    <lineage>
        <taxon>Viruses</taxon>
        <taxon>Duplodnaviria</taxon>
        <taxon>Heunggongvirae</taxon>
        <taxon>Uroviricota</taxon>
        <taxon>Caudoviricetes</taxon>
        <taxon>Pantevenvirales</taxon>
        <taxon>Straboviridae</taxon>
        <taxon>Emmerichvirinae</taxon>
        <taxon>Ceceduovirus</taxon>
        <taxon>Ceceduovirus cc2</taxon>
    </lineage>
</organism>
<sequence>MLNQRYTVKKDFEEFHKEFPELIVGASFTVTETVGDTFDGIESIIMDSGTEYHINQYPWCWCFYTEDMTEEYLTPVENLSDEEKKALMDINLKKKEMEMEEKKALLLANWEKEEKELIEALENHRKNKPI</sequence>
<keyword evidence="2" id="KW-1185">Reference proteome</keyword>
<proteinExistence type="predicted"/>
<dbReference type="InterPro" id="IPR019506">
    <property type="entry name" value="Pept-inhibitor_PinA"/>
</dbReference>
<dbReference type="RefSeq" id="YP_007010086.1">
    <property type="nucleotide sequence ID" value="NC_019538.1"/>
</dbReference>
<dbReference type="Pfam" id="PF10465">
    <property type="entry name" value="Inhibitor_I24"/>
    <property type="match status" value="1"/>
</dbReference>
<evidence type="ECO:0000313" key="2">
    <source>
        <dbReference type="Proteomes" id="UP000009016"/>
    </source>
</evidence>
<dbReference type="OrthoDB" id="10622at10239"/>
<accession>I6X7F6</accession>
<dbReference type="KEGG" id="vg:14016353"/>